<evidence type="ECO:0000313" key="13">
    <source>
        <dbReference type="EMBL" id="RVE70364.1"/>
    </source>
</evidence>
<keyword evidence="14" id="KW-1185">Reference proteome</keyword>
<keyword evidence="4" id="KW-0732">Signal</keyword>
<evidence type="ECO:0000256" key="10">
    <source>
        <dbReference type="ARBA" id="ARBA00023224"/>
    </source>
</evidence>
<keyword evidence="8" id="KW-0675">Receptor</keyword>
<protein>
    <recommendedName>
        <fullName evidence="12">G-protein coupled receptors family 3 profile domain-containing protein</fullName>
    </recommendedName>
</protein>
<dbReference type="InterPro" id="IPR028082">
    <property type="entry name" value="Peripla_BP_I"/>
</dbReference>
<dbReference type="InterPro" id="IPR011500">
    <property type="entry name" value="GPCR_3_9-Cys_dom"/>
</dbReference>
<evidence type="ECO:0000259" key="12">
    <source>
        <dbReference type="PROSITE" id="PS50259"/>
    </source>
</evidence>
<dbReference type="InterPro" id="IPR038550">
    <property type="entry name" value="GPCR_3_9-Cys_sf"/>
</dbReference>
<evidence type="ECO:0000256" key="4">
    <source>
        <dbReference type="ARBA" id="ARBA00022729"/>
    </source>
</evidence>
<keyword evidence="7 11" id="KW-0472">Membrane</keyword>
<comment type="subcellular location">
    <subcellularLocation>
        <location evidence="1">Cell membrane</location>
        <topology evidence="1">Multi-pass membrane protein</topology>
    </subcellularLocation>
</comment>
<evidence type="ECO:0000256" key="11">
    <source>
        <dbReference type="SAM" id="Phobius"/>
    </source>
</evidence>
<proteinExistence type="predicted"/>
<sequence length="274" mass="30244">MCNCSSMSAEDIITSDPSFNYPVYSAVYAVAHALHAVLQCGADSCNKNIKVYPDMVLRELRRSNFTLLNQTVQFDVNGDPNFGPFSIVFWNSSGNAEEVGFHYFYPTFKFFINSSKIKWHGDGEVPRSVCSQECPVGFAKIQEGIHKCCFSCTICPNGTYINSTEDPYDCISCKKTEWSAEGSTSCTIRLLEYVPFTDTAAIVIMVGALVLVALTIAMSVLFAINYNTPVVRSAGGPMCFLILGCLSLCSLSVFFYFGSLADHWLFHCPAKAIR</sequence>
<dbReference type="AlphaFoldDB" id="A0A437D6G4"/>
<dbReference type="InterPro" id="IPR001828">
    <property type="entry name" value="ANF_lig-bd_rcpt"/>
</dbReference>
<accession>A0A437D6G4</accession>
<dbReference type="PANTHER" id="PTHR24061">
    <property type="entry name" value="CALCIUM-SENSING RECEPTOR-RELATED"/>
    <property type="match status" value="1"/>
</dbReference>
<keyword evidence="6" id="KW-0297">G-protein coupled receptor</keyword>
<dbReference type="OrthoDB" id="5984008at2759"/>
<organism evidence="13 14">
    <name type="scientific">Oryzias javanicus</name>
    <name type="common">Javanese ricefish</name>
    <name type="synonym">Aplocheilus javanicus</name>
    <dbReference type="NCBI Taxonomy" id="123683"/>
    <lineage>
        <taxon>Eukaryota</taxon>
        <taxon>Metazoa</taxon>
        <taxon>Chordata</taxon>
        <taxon>Craniata</taxon>
        <taxon>Vertebrata</taxon>
        <taxon>Euteleostomi</taxon>
        <taxon>Actinopterygii</taxon>
        <taxon>Neopterygii</taxon>
        <taxon>Teleostei</taxon>
        <taxon>Neoteleostei</taxon>
        <taxon>Acanthomorphata</taxon>
        <taxon>Ovalentaria</taxon>
        <taxon>Atherinomorphae</taxon>
        <taxon>Beloniformes</taxon>
        <taxon>Adrianichthyidae</taxon>
        <taxon>Oryziinae</taxon>
        <taxon>Oryzias</taxon>
    </lineage>
</organism>
<evidence type="ECO:0000256" key="8">
    <source>
        <dbReference type="ARBA" id="ARBA00023170"/>
    </source>
</evidence>
<dbReference type="FunFam" id="2.10.50.30:FF:000004">
    <property type="entry name" value="Taste receptor type 1 member 3-like protein"/>
    <property type="match status" value="1"/>
</dbReference>
<dbReference type="PROSITE" id="PS50259">
    <property type="entry name" value="G_PROTEIN_RECEP_F3_4"/>
    <property type="match status" value="1"/>
</dbReference>
<evidence type="ECO:0000256" key="1">
    <source>
        <dbReference type="ARBA" id="ARBA00004651"/>
    </source>
</evidence>
<evidence type="ECO:0000256" key="7">
    <source>
        <dbReference type="ARBA" id="ARBA00023136"/>
    </source>
</evidence>
<evidence type="ECO:0000256" key="6">
    <source>
        <dbReference type="ARBA" id="ARBA00023040"/>
    </source>
</evidence>
<dbReference type="PANTHER" id="PTHR24061:SF441">
    <property type="entry name" value="TASTE RECEPTOR TYPE 1 MEMBER 2B-RELATED"/>
    <property type="match status" value="1"/>
</dbReference>
<feature type="transmembrane region" description="Helical" evidence="11">
    <location>
        <begin position="238"/>
        <end position="257"/>
    </location>
</feature>
<dbReference type="Proteomes" id="UP000283210">
    <property type="component" value="Chromosome 7"/>
</dbReference>
<dbReference type="Pfam" id="PF07562">
    <property type="entry name" value="NCD3G"/>
    <property type="match status" value="1"/>
</dbReference>
<dbReference type="SUPFAM" id="SSF57586">
    <property type="entry name" value="TNF receptor-like"/>
    <property type="match status" value="1"/>
</dbReference>
<dbReference type="GO" id="GO:0005886">
    <property type="term" value="C:plasma membrane"/>
    <property type="evidence" value="ECO:0007669"/>
    <property type="project" value="UniProtKB-SubCell"/>
</dbReference>
<dbReference type="EMBL" id="CM012443">
    <property type="protein sequence ID" value="RVE70364.1"/>
    <property type="molecule type" value="Genomic_DNA"/>
</dbReference>
<name>A0A437D6G4_ORYJA</name>
<reference evidence="13 14" key="1">
    <citation type="submission" date="2018-11" db="EMBL/GenBank/DDBJ databases">
        <authorList>
            <person name="Lopez-Roques C."/>
            <person name="Donnadieu C."/>
            <person name="Bouchez O."/>
            <person name="Klopp C."/>
            <person name="Cabau C."/>
            <person name="Zahm M."/>
        </authorList>
    </citation>
    <scope>NUCLEOTIDE SEQUENCE [LARGE SCALE GENOMIC DNA]</scope>
    <source>
        <strain evidence="13">RS831</strain>
        <tissue evidence="13">Whole body</tissue>
    </source>
</reference>
<dbReference type="Gene3D" id="2.10.50.30">
    <property type="entry name" value="GPCR, family 3, nine cysteines domain"/>
    <property type="match status" value="1"/>
</dbReference>
<dbReference type="SUPFAM" id="SSF53822">
    <property type="entry name" value="Periplasmic binding protein-like I"/>
    <property type="match status" value="1"/>
</dbReference>
<dbReference type="InterPro" id="IPR017978">
    <property type="entry name" value="GPCR_3_C"/>
</dbReference>
<reference evidence="13 14" key="2">
    <citation type="submission" date="2019-01" db="EMBL/GenBank/DDBJ databases">
        <title>A chromosome length genome reference of the Java medaka (oryzias javanicus).</title>
        <authorList>
            <person name="Herpin A."/>
            <person name="Takehana Y."/>
            <person name="Naruse K."/>
            <person name="Ansai S."/>
            <person name="Kawaguchi M."/>
        </authorList>
    </citation>
    <scope>NUCLEOTIDE SEQUENCE [LARGE SCALE GENOMIC DNA]</scope>
    <source>
        <strain evidence="13">RS831</strain>
        <tissue evidence="13">Whole body</tissue>
    </source>
</reference>
<dbReference type="Gene3D" id="3.40.50.2300">
    <property type="match status" value="1"/>
</dbReference>
<keyword evidence="10" id="KW-0807">Transducer</keyword>
<feature type="domain" description="G-protein coupled receptors family 3 profile" evidence="12">
    <location>
        <begin position="200"/>
        <end position="258"/>
    </location>
</feature>
<evidence type="ECO:0000313" key="14">
    <source>
        <dbReference type="Proteomes" id="UP000283210"/>
    </source>
</evidence>
<keyword evidence="9" id="KW-0325">Glycoprotein</keyword>
<dbReference type="Pfam" id="PF00003">
    <property type="entry name" value="7tm_3"/>
    <property type="match status" value="1"/>
</dbReference>
<evidence type="ECO:0000256" key="9">
    <source>
        <dbReference type="ARBA" id="ARBA00023180"/>
    </source>
</evidence>
<dbReference type="InterPro" id="IPR000068">
    <property type="entry name" value="GPCR_3_Ca_sens_rcpt-rel"/>
</dbReference>
<evidence type="ECO:0000256" key="2">
    <source>
        <dbReference type="ARBA" id="ARBA00022475"/>
    </source>
</evidence>
<gene>
    <name evidence="13" type="ORF">OJAV_G00063720</name>
</gene>
<dbReference type="GO" id="GO:0004930">
    <property type="term" value="F:G protein-coupled receptor activity"/>
    <property type="evidence" value="ECO:0007669"/>
    <property type="project" value="UniProtKB-KW"/>
</dbReference>
<keyword evidence="3 11" id="KW-0812">Transmembrane</keyword>
<dbReference type="Pfam" id="PF01094">
    <property type="entry name" value="ANF_receptor"/>
    <property type="match status" value="1"/>
</dbReference>
<keyword evidence="2" id="KW-1003">Cell membrane</keyword>
<feature type="transmembrane region" description="Helical" evidence="11">
    <location>
        <begin position="200"/>
        <end position="226"/>
    </location>
</feature>
<keyword evidence="5 11" id="KW-1133">Transmembrane helix</keyword>
<evidence type="ECO:0000256" key="3">
    <source>
        <dbReference type="ARBA" id="ARBA00022692"/>
    </source>
</evidence>
<evidence type="ECO:0000256" key="5">
    <source>
        <dbReference type="ARBA" id="ARBA00022989"/>
    </source>
</evidence>